<evidence type="ECO:0000256" key="2">
    <source>
        <dbReference type="ARBA" id="ARBA00023125"/>
    </source>
</evidence>
<reference evidence="6 7" key="1">
    <citation type="submission" date="2021-03" db="EMBL/GenBank/DDBJ databases">
        <title>Sequencing the genomes of 1000 actinobacteria strains.</title>
        <authorList>
            <person name="Klenk H.-P."/>
        </authorList>
    </citation>
    <scope>NUCLEOTIDE SEQUENCE [LARGE SCALE GENOMIC DNA]</scope>
    <source>
        <strain evidence="6 7">DSM 15454</strain>
    </source>
</reference>
<dbReference type="InterPro" id="IPR011008">
    <property type="entry name" value="Dimeric_a/b-barrel"/>
</dbReference>
<accession>A0ABS4W9Q4</accession>
<dbReference type="GO" id="GO:0003677">
    <property type="term" value="F:DNA binding"/>
    <property type="evidence" value="ECO:0007669"/>
    <property type="project" value="UniProtKB-KW"/>
</dbReference>
<organism evidence="6 7">
    <name type="scientific">Paeniglutamicibacter psychrophenolicus</name>
    <dbReference type="NCBI Taxonomy" id="257454"/>
    <lineage>
        <taxon>Bacteria</taxon>
        <taxon>Bacillati</taxon>
        <taxon>Actinomycetota</taxon>
        <taxon>Actinomycetes</taxon>
        <taxon>Micrococcales</taxon>
        <taxon>Micrococcaceae</taxon>
        <taxon>Paeniglutamicibacter</taxon>
    </lineage>
</organism>
<dbReference type="Proteomes" id="UP000766570">
    <property type="component" value="Unassembled WGS sequence"/>
</dbReference>
<evidence type="ECO:0000313" key="6">
    <source>
        <dbReference type="EMBL" id="MBP2372937.1"/>
    </source>
</evidence>
<evidence type="ECO:0000256" key="3">
    <source>
        <dbReference type="ARBA" id="ARBA00023163"/>
    </source>
</evidence>
<dbReference type="SMART" id="SM00344">
    <property type="entry name" value="HTH_ASNC"/>
    <property type="match status" value="2"/>
</dbReference>
<protein>
    <submittedName>
        <fullName evidence="6">DNA-binding Lrp family transcriptional regulator</fullName>
    </submittedName>
</protein>
<keyword evidence="7" id="KW-1185">Reference proteome</keyword>
<dbReference type="PRINTS" id="PR00033">
    <property type="entry name" value="HTHASNC"/>
</dbReference>
<dbReference type="RefSeq" id="WP_209906185.1">
    <property type="nucleotide sequence ID" value="NZ_BAAAMI010000019.1"/>
</dbReference>
<dbReference type="InterPro" id="IPR036388">
    <property type="entry name" value="WH-like_DNA-bd_sf"/>
</dbReference>
<dbReference type="PANTHER" id="PTHR30154:SF34">
    <property type="entry name" value="TRANSCRIPTIONAL REGULATOR AZLB"/>
    <property type="match status" value="1"/>
</dbReference>
<dbReference type="InterPro" id="IPR019888">
    <property type="entry name" value="Tscrpt_reg_AsnC-like"/>
</dbReference>
<name>A0ABS4W9Q4_9MICC</name>
<dbReference type="InterPro" id="IPR036390">
    <property type="entry name" value="WH_DNA-bd_sf"/>
</dbReference>
<dbReference type="InterPro" id="IPR019887">
    <property type="entry name" value="Tscrpt_reg_AsnC/Lrp_C"/>
</dbReference>
<dbReference type="Gene3D" id="1.10.10.10">
    <property type="entry name" value="Winged helix-like DNA-binding domain superfamily/Winged helix DNA-binding domain"/>
    <property type="match status" value="1"/>
</dbReference>
<evidence type="ECO:0000313" key="7">
    <source>
        <dbReference type="Proteomes" id="UP000766570"/>
    </source>
</evidence>
<dbReference type="InterPro" id="IPR000485">
    <property type="entry name" value="AsnC-type_HTH_dom"/>
</dbReference>
<gene>
    <name evidence="6" type="ORF">JOF46_000849</name>
</gene>
<dbReference type="Pfam" id="PF01037">
    <property type="entry name" value="AsnC_trans_reg"/>
    <property type="match status" value="1"/>
</dbReference>
<dbReference type="PANTHER" id="PTHR30154">
    <property type="entry name" value="LEUCINE-RESPONSIVE REGULATORY PROTEIN"/>
    <property type="match status" value="1"/>
</dbReference>
<comment type="caution">
    <text evidence="6">The sequence shown here is derived from an EMBL/GenBank/DDBJ whole genome shotgun (WGS) entry which is preliminary data.</text>
</comment>
<feature type="domain" description="Transcription regulator AsnC/Lrp ligand binding" evidence="4">
    <location>
        <begin position="70"/>
        <end position="140"/>
    </location>
</feature>
<dbReference type="SUPFAM" id="SSF46785">
    <property type="entry name" value="Winged helix' DNA-binding domain"/>
    <property type="match status" value="2"/>
</dbReference>
<evidence type="ECO:0000259" key="5">
    <source>
        <dbReference type="Pfam" id="PF13404"/>
    </source>
</evidence>
<keyword evidence="2 6" id="KW-0238">DNA-binding</keyword>
<proteinExistence type="predicted"/>
<keyword evidence="1" id="KW-0805">Transcription regulation</keyword>
<feature type="domain" description="HTH asnC-type" evidence="5">
    <location>
        <begin position="5"/>
        <end position="46"/>
    </location>
</feature>
<dbReference type="SUPFAM" id="SSF54909">
    <property type="entry name" value="Dimeric alpha+beta barrel"/>
    <property type="match status" value="2"/>
</dbReference>
<evidence type="ECO:0000259" key="4">
    <source>
        <dbReference type="Pfam" id="PF01037"/>
    </source>
</evidence>
<dbReference type="Pfam" id="PF13404">
    <property type="entry name" value="HTH_AsnC-type"/>
    <property type="match status" value="1"/>
</dbReference>
<sequence>MVHELDDADLDLVAALQLAPRAPINMIAEVIGVKPTTASRRLANLQERGVLRVIASARWTVLTSGNPYVVWIKCTPGRTRAVADALREVPEVQSIMLTTGITDLYCTIYPLPGTDINDLLTVRLPLIEGVDSLRSDLVLRAASEGFGWRLHRLDAEATAKLTALADYDPASGTAGAPVPELGAAELDALGMLLDDGRVSSAKVARELGISTSSAYRVVQSLLESGTARPRAEIEPALLGYPITALITLQIQPRHIPEALAHLSSHASARYTVMTAGPASVFYHGVFRDEEELADFTTGDLGDLPGVVGMNMSMVLRVLRRQWIDRGEGFVLGARRTELLPRPATAAS</sequence>
<dbReference type="Gene3D" id="3.30.70.920">
    <property type="match status" value="2"/>
</dbReference>
<evidence type="ECO:0000256" key="1">
    <source>
        <dbReference type="ARBA" id="ARBA00023015"/>
    </source>
</evidence>
<dbReference type="EMBL" id="JAGIOE010000001">
    <property type="protein sequence ID" value="MBP2372937.1"/>
    <property type="molecule type" value="Genomic_DNA"/>
</dbReference>
<keyword evidence="3" id="KW-0804">Transcription</keyword>